<comment type="caution">
    <text evidence="2">The sequence shown here is derived from an EMBL/GenBank/DDBJ whole genome shotgun (WGS) entry which is preliminary data.</text>
</comment>
<reference evidence="2 3" key="1">
    <citation type="submission" date="2018-10" db="EMBL/GenBank/DDBJ databases">
        <title>Fifty Aureobasidium pullulans genomes reveal a recombining polyextremotolerant generalist.</title>
        <authorList>
            <person name="Gostincar C."/>
            <person name="Turk M."/>
            <person name="Zajc J."/>
            <person name="Gunde-Cimerman N."/>
        </authorList>
    </citation>
    <scope>NUCLEOTIDE SEQUENCE [LARGE SCALE GENOMIC DNA]</scope>
    <source>
        <strain evidence="2 3">EXF-10751</strain>
    </source>
</reference>
<protein>
    <submittedName>
        <fullName evidence="2">Uncharacterized protein</fullName>
    </submittedName>
</protein>
<accession>A0A4V4IM07</accession>
<gene>
    <name evidence="2" type="ORF">D6D20_08779</name>
</gene>
<feature type="non-terminal residue" evidence="2">
    <location>
        <position position="187"/>
    </location>
</feature>
<evidence type="ECO:0000313" key="3">
    <source>
        <dbReference type="Proteomes" id="UP000310421"/>
    </source>
</evidence>
<sequence length="187" mass="20510">VQPRAQDTRNKDQKEEKKLTRNSFEKVDRNRRRHDGNNGPLGKLQPHNNTNRTGKIQIPHPLFPTSKDSKTRQTPPPPPTLPKSLTNRTTISNPPLHTPLPPRPNLLPLLLPRTTPKTRRHRRRNFNDRRAGSGNSGFRQGAEGCRDGGGAGGGWSGRGGVEEGGCLVCQVECGERRGVEGGCGDGL</sequence>
<dbReference type="Proteomes" id="UP000310421">
    <property type="component" value="Unassembled WGS sequence"/>
</dbReference>
<evidence type="ECO:0000313" key="2">
    <source>
        <dbReference type="EMBL" id="THW56394.1"/>
    </source>
</evidence>
<feature type="compositionally biased region" description="Basic and acidic residues" evidence="1">
    <location>
        <begin position="1"/>
        <end position="28"/>
    </location>
</feature>
<organism evidence="2 3">
    <name type="scientific">Aureobasidium pullulans</name>
    <name type="common">Black yeast</name>
    <name type="synonym">Pullularia pullulans</name>
    <dbReference type="NCBI Taxonomy" id="5580"/>
    <lineage>
        <taxon>Eukaryota</taxon>
        <taxon>Fungi</taxon>
        <taxon>Dikarya</taxon>
        <taxon>Ascomycota</taxon>
        <taxon>Pezizomycotina</taxon>
        <taxon>Dothideomycetes</taxon>
        <taxon>Dothideomycetidae</taxon>
        <taxon>Dothideales</taxon>
        <taxon>Saccotheciaceae</taxon>
        <taxon>Aureobasidium</taxon>
    </lineage>
</organism>
<feature type="compositionally biased region" description="Low complexity" evidence="1">
    <location>
        <begin position="106"/>
        <end position="115"/>
    </location>
</feature>
<dbReference type="AlphaFoldDB" id="A0A4V4IM07"/>
<feature type="region of interest" description="Disordered" evidence="1">
    <location>
        <begin position="1"/>
        <end position="144"/>
    </location>
</feature>
<evidence type="ECO:0000256" key="1">
    <source>
        <dbReference type="SAM" id="MobiDB-lite"/>
    </source>
</evidence>
<feature type="compositionally biased region" description="Polar residues" evidence="1">
    <location>
        <begin position="83"/>
        <end position="92"/>
    </location>
</feature>
<feature type="non-terminal residue" evidence="2">
    <location>
        <position position="1"/>
    </location>
</feature>
<feature type="compositionally biased region" description="Pro residues" evidence="1">
    <location>
        <begin position="96"/>
        <end position="105"/>
    </location>
</feature>
<proteinExistence type="predicted"/>
<dbReference type="EMBL" id="QZAN01000152">
    <property type="protein sequence ID" value="THW56394.1"/>
    <property type="molecule type" value="Genomic_DNA"/>
</dbReference>
<name>A0A4V4IM07_AURPU</name>